<evidence type="ECO:0000256" key="3">
    <source>
        <dbReference type="ARBA" id="ARBA00022806"/>
    </source>
</evidence>
<keyword evidence="4" id="KW-0067">ATP-binding</keyword>
<keyword evidence="2" id="KW-0378">Hydrolase</keyword>
<evidence type="ECO:0000313" key="6">
    <source>
        <dbReference type="EnsemblMetazoa" id="CJA24548.1"/>
    </source>
</evidence>
<dbReference type="GO" id="GO:0016787">
    <property type="term" value="F:hydrolase activity"/>
    <property type="evidence" value="ECO:0007669"/>
    <property type="project" value="UniProtKB-KW"/>
</dbReference>
<dbReference type="GO" id="GO:0043139">
    <property type="term" value="F:5'-3' DNA helicase activity"/>
    <property type="evidence" value="ECO:0007669"/>
    <property type="project" value="TreeGrafter"/>
</dbReference>
<protein>
    <submittedName>
        <fullName evidence="6">AAA_12 domain-containing protein</fullName>
    </submittedName>
</protein>
<dbReference type="InterPro" id="IPR047187">
    <property type="entry name" value="SF1_C_Upf1"/>
</dbReference>
<keyword evidence="7" id="KW-1185">Reference proteome</keyword>
<dbReference type="AlphaFoldDB" id="A0A8R1I968"/>
<dbReference type="InterPro" id="IPR041679">
    <property type="entry name" value="DNA2/NAM7-like_C"/>
</dbReference>
<proteinExistence type="predicted"/>
<evidence type="ECO:0000256" key="1">
    <source>
        <dbReference type="ARBA" id="ARBA00022741"/>
    </source>
</evidence>
<evidence type="ECO:0000313" key="7">
    <source>
        <dbReference type="Proteomes" id="UP000005237"/>
    </source>
</evidence>
<dbReference type="Gene3D" id="3.40.50.300">
    <property type="entry name" value="P-loop containing nucleotide triphosphate hydrolases"/>
    <property type="match status" value="1"/>
</dbReference>
<name>A0A8R1I968_CAEJA</name>
<feature type="domain" description="DNA2/NAM7 helicase-like C-terminal" evidence="5">
    <location>
        <begin position="202"/>
        <end position="356"/>
    </location>
</feature>
<dbReference type="CDD" id="cd18808">
    <property type="entry name" value="SF1_C_Upf1"/>
    <property type="match status" value="1"/>
</dbReference>
<dbReference type="Proteomes" id="UP000005237">
    <property type="component" value="Unassembled WGS sequence"/>
</dbReference>
<dbReference type="EnsemblMetazoa" id="CJA24548.1">
    <property type="protein sequence ID" value="CJA24548.1"/>
    <property type="gene ID" value="WBGene00180120"/>
</dbReference>
<dbReference type="PANTHER" id="PTHR43788">
    <property type="entry name" value="DNA2/NAM7 HELICASE FAMILY MEMBER"/>
    <property type="match status" value="1"/>
</dbReference>
<keyword evidence="3" id="KW-0347">Helicase</keyword>
<dbReference type="PANTHER" id="PTHR43788:SF16">
    <property type="entry name" value="HELICASE WITH ZINC FINGER 2"/>
    <property type="match status" value="1"/>
</dbReference>
<dbReference type="SUPFAM" id="SSF52540">
    <property type="entry name" value="P-loop containing nucleoside triphosphate hydrolases"/>
    <property type="match status" value="1"/>
</dbReference>
<sequence>AVTAAVARLRKLDKKKECCAVRLITAKNWMTIEHEHRTHIDFPIKWTECFLEVMSKANNGQQVVTQDVVSAAIYLIRARKILRTAADGKLHMRLLPLFLRIYQPALILGTCTSVRSMFSTPGMDTFATEVELLLMDEASQLPRFALIGMAHKFPRARPALLGDIGQLPPYQDQEMPPMLGQWTVGNILNDATAFERFSLLPLLQAHRRPSDITDMLSTMFYDNQLESAPSPPRNLPELANLRLPSRYSLLVCHHDFRFQQEGTTLVNEGEASKAVQYAMALHQLRTDASIAILCFSRGQTELVARRVKRYATVLSVDSAQGREFDYIIILATRTSGSFTFIDDPRRVNLAISRTKR</sequence>
<dbReference type="InterPro" id="IPR027417">
    <property type="entry name" value="P-loop_NTPase"/>
</dbReference>
<evidence type="ECO:0000256" key="4">
    <source>
        <dbReference type="ARBA" id="ARBA00022840"/>
    </source>
</evidence>
<evidence type="ECO:0000256" key="2">
    <source>
        <dbReference type="ARBA" id="ARBA00022801"/>
    </source>
</evidence>
<accession>A0A8R1I968</accession>
<dbReference type="InterPro" id="IPR050534">
    <property type="entry name" value="Coronavir_polyprotein_1ab"/>
</dbReference>
<dbReference type="Pfam" id="PF13087">
    <property type="entry name" value="AAA_12"/>
    <property type="match status" value="1"/>
</dbReference>
<keyword evidence="1" id="KW-0547">Nucleotide-binding</keyword>
<evidence type="ECO:0000259" key="5">
    <source>
        <dbReference type="Pfam" id="PF13087"/>
    </source>
</evidence>
<reference evidence="7" key="1">
    <citation type="submission" date="2010-08" db="EMBL/GenBank/DDBJ databases">
        <authorList>
            <consortium name="Caenorhabditis japonica Sequencing Consortium"/>
            <person name="Wilson R.K."/>
        </authorList>
    </citation>
    <scope>NUCLEOTIDE SEQUENCE [LARGE SCALE GENOMIC DNA]</scope>
    <source>
        <strain evidence="7">DF5081</strain>
    </source>
</reference>
<organism evidence="6 7">
    <name type="scientific">Caenorhabditis japonica</name>
    <dbReference type="NCBI Taxonomy" id="281687"/>
    <lineage>
        <taxon>Eukaryota</taxon>
        <taxon>Metazoa</taxon>
        <taxon>Ecdysozoa</taxon>
        <taxon>Nematoda</taxon>
        <taxon>Chromadorea</taxon>
        <taxon>Rhabditida</taxon>
        <taxon>Rhabditina</taxon>
        <taxon>Rhabditomorpha</taxon>
        <taxon>Rhabditoidea</taxon>
        <taxon>Rhabditidae</taxon>
        <taxon>Peloderinae</taxon>
        <taxon>Caenorhabditis</taxon>
    </lineage>
</organism>
<dbReference type="GO" id="GO:0005524">
    <property type="term" value="F:ATP binding"/>
    <property type="evidence" value="ECO:0007669"/>
    <property type="project" value="UniProtKB-KW"/>
</dbReference>
<reference evidence="6" key="2">
    <citation type="submission" date="2022-06" db="UniProtKB">
        <authorList>
            <consortium name="EnsemblMetazoa"/>
        </authorList>
    </citation>
    <scope>IDENTIFICATION</scope>
    <source>
        <strain evidence="6">DF5081</strain>
    </source>
</reference>